<sequence>EIVDRMKADAEGTDQLGFTLRSLNLKFKEPGYVAFRPASELDSDVLWTIFGGIVQSNAETLTSSDTFLVECTRVNIPVGTGRVRPGLYNTFYEECKSRKGIVVINNSDNLCLPRALVVAEAYAK</sequence>
<gene>
    <name evidence="1" type="ORF">g.58722</name>
</gene>
<accession>A0A1B6IIW6</accession>
<feature type="non-terminal residue" evidence="1">
    <location>
        <position position="1"/>
    </location>
</feature>
<proteinExistence type="predicted"/>
<evidence type="ECO:0000313" key="1">
    <source>
        <dbReference type="EMBL" id="JAS86843.1"/>
    </source>
</evidence>
<feature type="non-terminal residue" evidence="1">
    <location>
        <position position="124"/>
    </location>
</feature>
<organism evidence="1">
    <name type="scientific">Homalodisca liturata</name>
    <dbReference type="NCBI Taxonomy" id="320908"/>
    <lineage>
        <taxon>Eukaryota</taxon>
        <taxon>Metazoa</taxon>
        <taxon>Ecdysozoa</taxon>
        <taxon>Arthropoda</taxon>
        <taxon>Hexapoda</taxon>
        <taxon>Insecta</taxon>
        <taxon>Pterygota</taxon>
        <taxon>Neoptera</taxon>
        <taxon>Paraneoptera</taxon>
        <taxon>Hemiptera</taxon>
        <taxon>Auchenorrhyncha</taxon>
        <taxon>Membracoidea</taxon>
        <taxon>Cicadellidae</taxon>
        <taxon>Cicadellinae</taxon>
        <taxon>Proconiini</taxon>
        <taxon>Homalodisca</taxon>
    </lineage>
</organism>
<name>A0A1B6IIW6_9HEMI</name>
<reference evidence="1" key="1">
    <citation type="submission" date="2015-11" db="EMBL/GenBank/DDBJ databases">
        <title>De novo transcriptome assembly of four potential Pierce s Disease insect vectors from Arizona vineyards.</title>
        <authorList>
            <person name="Tassone E.E."/>
        </authorList>
    </citation>
    <scope>NUCLEOTIDE SEQUENCE</scope>
</reference>
<dbReference type="EMBL" id="GECU01020863">
    <property type="protein sequence ID" value="JAS86843.1"/>
    <property type="molecule type" value="Transcribed_RNA"/>
</dbReference>
<protein>
    <submittedName>
        <fullName evidence="1">Uncharacterized protein</fullName>
    </submittedName>
</protein>
<dbReference type="AlphaFoldDB" id="A0A1B6IIW6"/>